<accession>A0A8X6W640</accession>
<dbReference type="Proteomes" id="UP000887159">
    <property type="component" value="Unassembled WGS sequence"/>
</dbReference>
<dbReference type="AlphaFoldDB" id="A0A8X6W640"/>
<reference evidence="1" key="1">
    <citation type="submission" date="2020-08" db="EMBL/GenBank/DDBJ databases">
        <title>Multicomponent nature underlies the extraordinary mechanical properties of spider dragline silk.</title>
        <authorList>
            <person name="Kono N."/>
            <person name="Nakamura H."/>
            <person name="Mori M."/>
            <person name="Yoshida Y."/>
            <person name="Ohtoshi R."/>
            <person name="Malay A.D."/>
            <person name="Moran D.A.P."/>
            <person name="Tomita M."/>
            <person name="Numata K."/>
            <person name="Arakawa K."/>
        </authorList>
    </citation>
    <scope>NUCLEOTIDE SEQUENCE</scope>
</reference>
<name>A0A8X6W640_TRICX</name>
<protein>
    <submittedName>
        <fullName evidence="1">Uncharacterized protein</fullName>
    </submittedName>
</protein>
<keyword evidence="2" id="KW-1185">Reference proteome</keyword>
<dbReference type="EMBL" id="BMAU01021387">
    <property type="protein sequence ID" value="GFY29002.1"/>
    <property type="molecule type" value="Genomic_DNA"/>
</dbReference>
<evidence type="ECO:0000313" key="2">
    <source>
        <dbReference type="Proteomes" id="UP000887159"/>
    </source>
</evidence>
<organism evidence="1 2">
    <name type="scientific">Trichonephila clavipes</name>
    <name type="common">Golden silk orbweaver</name>
    <name type="synonym">Nephila clavipes</name>
    <dbReference type="NCBI Taxonomy" id="2585209"/>
    <lineage>
        <taxon>Eukaryota</taxon>
        <taxon>Metazoa</taxon>
        <taxon>Ecdysozoa</taxon>
        <taxon>Arthropoda</taxon>
        <taxon>Chelicerata</taxon>
        <taxon>Arachnida</taxon>
        <taxon>Araneae</taxon>
        <taxon>Araneomorphae</taxon>
        <taxon>Entelegynae</taxon>
        <taxon>Araneoidea</taxon>
        <taxon>Nephilidae</taxon>
        <taxon>Trichonephila</taxon>
    </lineage>
</organism>
<sequence>MVVEFMQLQIRSGMKRFLTGWEVILRLAIVSASNLKNERNFRPPGQACSLPNIQGDYKKTLPTSALQASVLFNRSR</sequence>
<proteinExistence type="predicted"/>
<comment type="caution">
    <text evidence="1">The sequence shown here is derived from an EMBL/GenBank/DDBJ whole genome shotgun (WGS) entry which is preliminary data.</text>
</comment>
<gene>
    <name evidence="1" type="ORF">TNCV_4721301</name>
</gene>
<evidence type="ECO:0000313" key="1">
    <source>
        <dbReference type="EMBL" id="GFY29002.1"/>
    </source>
</evidence>